<feature type="domain" description="Calcineurin-like phosphoesterase" evidence="1">
    <location>
        <begin position="1"/>
        <end position="196"/>
    </location>
</feature>
<evidence type="ECO:0000313" key="3">
    <source>
        <dbReference type="Proteomes" id="UP000325333"/>
    </source>
</evidence>
<proteinExistence type="predicted"/>
<dbReference type="InterPro" id="IPR004843">
    <property type="entry name" value="Calcineurin-like_PHP"/>
</dbReference>
<dbReference type="AlphaFoldDB" id="A0A5B0KMX0"/>
<dbReference type="Gene3D" id="3.60.21.10">
    <property type="match status" value="1"/>
</dbReference>
<comment type="caution">
    <text evidence="2">The sequence shown here is derived from an EMBL/GenBank/DDBJ whole genome shotgun (WGS) entry which is preliminary data.</text>
</comment>
<dbReference type="GO" id="GO:0016787">
    <property type="term" value="F:hydrolase activity"/>
    <property type="evidence" value="ECO:0007669"/>
    <property type="project" value="InterPro"/>
</dbReference>
<reference evidence="2 3" key="1">
    <citation type="submission" date="2019-07" db="EMBL/GenBank/DDBJ databases">
        <title>Genome sequencing of the stress-tolerant strain Azospirillum brasilense Az19.</title>
        <authorList>
            <person name="Maroniche G.A."/>
            <person name="Garcia J.E."/>
            <person name="Pagnussat L."/>
            <person name="Amenta M."/>
            <person name="Creus C.M."/>
        </authorList>
    </citation>
    <scope>NUCLEOTIDE SEQUENCE [LARGE SCALE GENOMIC DNA]</scope>
    <source>
        <strain evidence="2 3">Az19</strain>
    </source>
</reference>
<dbReference type="Pfam" id="PF00149">
    <property type="entry name" value="Metallophos"/>
    <property type="match status" value="1"/>
</dbReference>
<accession>A0A5B0KMX0</accession>
<sequence length="221" mass="24461">MTIIFYGDPHGEWRPLLDACTRHQPQAVVIVGDCELEEPLRRVLAPLIEAGVSVFYIAGNHDTDHPERFPLLFDDHPEGNLHGRAIELDGVRIAGLGGVFRGKVWHPRQGNEVPVWKTRAALLEHTPKQARWRTGLPLRHRSTIFPEDLEALRGVGPVDVLVTHEAPTAHRSGFAGIDQAAAVCGARLVVHGHHHYAYEAKLPGGCRVRGLAMAEPWVLEL</sequence>
<organism evidence="2 3">
    <name type="scientific">Azospirillum argentinense</name>
    <dbReference type="NCBI Taxonomy" id="2970906"/>
    <lineage>
        <taxon>Bacteria</taxon>
        <taxon>Pseudomonadati</taxon>
        <taxon>Pseudomonadota</taxon>
        <taxon>Alphaproteobacteria</taxon>
        <taxon>Rhodospirillales</taxon>
        <taxon>Azospirillaceae</taxon>
        <taxon>Azospirillum</taxon>
    </lineage>
</organism>
<gene>
    <name evidence="2" type="ORF">FH063_003075</name>
</gene>
<evidence type="ECO:0000313" key="2">
    <source>
        <dbReference type="EMBL" id="KAA1053156.1"/>
    </source>
</evidence>
<evidence type="ECO:0000259" key="1">
    <source>
        <dbReference type="Pfam" id="PF00149"/>
    </source>
</evidence>
<dbReference type="InterPro" id="IPR029052">
    <property type="entry name" value="Metallo-depent_PP-like"/>
</dbReference>
<dbReference type="RefSeq" id="WP_149651322.1">
    <property type="nucleotide sequence ID" value="NZ_VEWN01000017.1"/>
</dbReference>
<name>A0A5B0KMX0_9PROT</name>
<protein>
    <recommendedName>
        <fullName evidence="1">Calcineurin-like phosphoesterase domain-containing protein</fullName>
    </recommendedName>
</protein>
<dbReference type="SUPFAM" id="SSF56300">
    <property type="entry name" value="Metallo-dependent phosphatases"/>
    <property type="match status" value="1"/>
</dbReference>
<dbReference type="Proteomes" id="UP000325333">
    <property type="component" value="Unassembled WGS sequence"/>
</dbReference>
<dbReference type="EMBL" id="VEWN01000017">
    <property type="protein sequence ID" value="KAA1053156.1"/>
    <property type="molecule type" value="Genomic_DNA"/>
</dbReference>